<evidence type="ECO:0000256" key="1">
    <source>
        <dbReference type="ARBA" id="ARBA00004496"/>
    </source>
</evidence>
<dbReference type="PANTHER" id="PTHR11579:SF0">
    <property type="entry name" value="PROTEIN-L-ISOASPARTATE(D-ASPARTATE) O-METHYLTRANSFERASE"/>
    <property type="match status" value="1"/>
</dbReference>
<dbReference type="PROSITE" id="PS01279">
    <property type="entry name" value="PCMT"/>
    <property type="match status" value="1"/>
</dbReference>
<evidence type="ECO:0000256" key="3">
    <source>
        <dbReference type="ARBA" id="ARBA00022490"/>
    </source>
</evidence>
<keyword evidence="4 9" id="KW-0489">Methyltransferase</keyword>
<evidence type="ECO:0000256" key="4">
    <source>
        <dbReference type="ARBA" id="ARBA00022603"/>
    </source>
</evidence>
<evidence type="ECO:0000256" key="8">
    <source>
        <dbReference type="ARBA" id="ARBA00029295"/>
    </source>
</evidence>
<name>A0A1I4SXF6_9EURY</name>
<dbReference type="Pfam" id="PF01135">
    <property type="entry name" value="PCMT"/>
    <property type="match status" value="1"/>
</dbReference>
<dbReference type="SUPFAM" id="SSF53335">
    <property type="entry name" value="S-adenosyl-L-methionine-dependent methyltransferases"/>
    <property type="match status" value="1"/>
</dbReference>
<dbReference type="NCBIfam" id="TIGR00080">
    <property type="entry name" value="pimt"/>
    <property type="match status" value="1"/>
</dbReference>
<dbReference type="Gene3D" id="3.40.50.150">
    <property type="entry name" value="Vaccinia Virus protein VP39"/>
    <property type="match status" value="1"/>
</dbReference>
<keyword evidence="3 9" id="KW-0963">Cytoplasm</keyword>
<dbReference type="NCBIfam" id="NF010549">
    <property type="entry name" value="PRK13942.1"/>
    <property type="match status" value="1"/>
</dbReference>
<evidence type="ECO:0000313" key="10">
    <source>
        <dbReference type="EMBL" id="SFM69101.1"/>
    </source>
</evidence>
<evidence type="ECO:0000256" key="9">
    <source>
        <dbReference type="HAMAP-Rule" id="MF_00090"/>
    </source>
</evidence>
<feature type="active site" evidence="9">
    <location>
        <position position="59"/>
    </location>
</feature>
<keyword evidence="5 9" id="KW-0808">Transferase</keyword>
<dbReference type="AlphaFoldDB" id="A0A1I4SXF6"/>
<dbReference type="STRING" id="487685.SAMN04488696_2066"/>
<keyword evidence="6 9" id="KW-0949">S-adenosyl-L-methionine</keyword>
<dbReference type="GO" id="GO:0032259">
    <property type="term" value="P:methylation"/>
    <property type="evidence" value="ECO:0007669"/>
    <property type="project" value="UniProtKB-KW"/>
</dbReference>
<comment type="similarity">
    <text evidence="2 9">Belongs to the methyltransferase superfamily. L-isoaspartyl/D-aspartyl protein methyltransferase family.</text>
</comment>
<dbReference type="RefSeq" id="WP_091936616.1">
    <property type="nucleotide sequence ID" value="NZ_FOUJ01000004.1"/>
</dbReference>
<dbReference type="EC" id="2.1.1.77" evidence="9"/>
<comment type="catalytic activity">
    <reaction evidence="8 9">
        <text>[protein]-L-isoaspartate + S-adenosyl-L-methionine = [protein]-L-isoaspartate alpha-methyl ester + S-adenosyl-L-homocysteine</text>
        <dbReference type="Rhea" id="RHEA:12705"/>
        <dbReference type="Rhea" id="RHEA-COMP:12143"/>
        <dbReference type="Rhea" id="RHEA-COMP:12144"/>
        <dbReference type="ChEBI" id="CHEBI:57856"/>
        <dbReference type="ChEBI" id="CHEBI:59789"/>
        <dbReference type="ChEBI" id="CHEBI:90596"/>
        <dbReference type="ChEBI" id="CHEBI:90598"/>
        <dbReference type="EC" id="2.1.1.77"/>
    </reaction>
</comment>
<dbReference type="GO" id="GO:0030091">
    <property type="term" value="P:protein repair"/>
    <property type="evidence" value="ECO:0007669"/>
    <property type="project" value="UniProtKB-UniRule"/>
</dbReference>
<dbReference type="NCBIfam" id="NF001453">
    <property type="entry name" value="PRK00312.1"/>
    <property type="match status" value="1"/>
</dbReference>
<evidence type="ECO:0000256" key="7">
    <source>
        <dbReference type="ARBA" id="ARBA00025330"/>
    </source>
</evidence>
<dbReference type="EMBL" id="FOUJ01000004">
    <property type="protein sequence ID" value="SFM69101.1"/>
    <property type="molecule type" value="Genomic_DNA"/>
</dbReference>
<dbReference type="OrthoDB" id="33618at2157"/>
<dbReference type="HAMAP" id="MF_00090">
    <property type="entry name" value="PIMT"/>
    <property type="match status" value="1"/>
</dbReference>
<dbReference type="GO" id="GO:0005737">
    <property type="term" value="C:cytoplasm"/>
    <property type="evidence" value="ECO:0007669"/>
    <property type="project" value="UniProtKB-SubCell"/>
</dbReference>
<accession>A0A1I4SXF6</accession>
<dbReference type="PANTHER" id="PTHR11579">
    <property type="entry name" value="PROTEIN-L-ISOASPARTATE O-METHYLTRANSFERASE"/>
    <property type="match status" value="1"/>
</dbReference>
<gene>
    <name evidence="9" type="primary">pcm</name>
    <name evidence="10" type="ORF">SAMN04488696_2066</name>
</gene>
<organism evidence="10 11">
    <name type="scientific">Methanolobus profundi</name>
    <dbReference type="NCBI Taxonomy" id="487685"/>
    <lineage>
        <taxon>Archaea</taxon>
        <taxon>Methanobacteriati</taxon>
        <taxon>Methanobacteriota</taxon>
        <taxon>Stenosarchaea group</taxon>
        <taxon>Methanomicrobia</taxon>
        <taxon>Methanosarcinales</taxon>
        <taxon>Methanosarcinaceae</taxon>
        <taxon>Methanolobus</taxon>
    </lineage>
</organism>
<dbReference type="Proteomes" id="UP000198535">
    <property type="component" value="Unassembled WGS sequence"/>
</dbReference>
<comment type="subcellular location">
    <subcellularLocation>
        <location evidence="1 9">Cytoplasm</location>
    </subcellularLocation>
</comment>
<proteinExistence type="inferred from homology"/>
<evidence type="ECO:0000313" key="11">
    <source>
        <dbReference type="Proteomes" id="UP000198535"/>
    </source>
</evidence>
<evidence type="ECO:0000256" key="6">
    <source>
        <dbReference type="ARBA" id="ARBA00022691"/>
    </source>
</evidence>
<dbReference type="CDD" id="cd02440">
    <property type="entry name" value="AdoMet_MTases"/>
    <property type="match status" value="1"/>
</dbReference>
<dbReference type="GO" id="GO:0004719">
    <property type="term" value="F:protein-L-isoaspartate (D-aspartate) O-methyltransferase activity"/>
    <property type="evidence" value="ECO:0007669"/>
    <property type="project" value="UniProtKB-UniRule"/>
</dbReference>
<dbReference type="InterPro" id="IPR029063">
    <property type="entry name" value="SAM-dependent_MTases_sf"/>
</dbReference>
<evidence type="ECO:0000256" key="2">
    <source>
        <dbReference type="ARBA" id="ARBA00005369"/>
    </source>
</evidence>
<comment type="function">
    <text evidence="7 9">Catalyzes the methyl esterification of L-isoaspartyl residues in peptides and proteins that result from spontaneous decomposition of normal L-aspartyl and L-asparaginyl residues. It plays a role in the repair and/or degradation of damaged proteins.</text>
</comment>
<protein>
    <recommendedName>
        <fullName evidence="9">Protein-L-isoaspartate O-methyltransferase</fullName>
        <ecNumber evidence="9">2.1.1.77</ecNumber>
    </recommendedName>
    <alternativeName>
        <fullName evidence="9">L-isoaspartyl protein carboxyl methyltransferase</fullName>
    </alternativeName>
    <alternativeName>
        <fullName evidence="9">Protein L-isoaspartyl methyltransferase</fullName>
    </alternativeName>
    <alternativeName>
        <fullName evidence="9">Protein-beta-aspartate methyltransferase</fullName>
        <shortName evidence="9">PIMT</shortName>
    </alternativeName>
</protein>
<dbReference type="FunFam" id="3.40.50.150:FF:000010">
    <property type="entry name" value="Protein-L-isoaspartate O-methyltransferase"/>
    <property type="match status" value="1"/>
</dbReference>
<dbReference type="InterPro" id="IPR000682">
    <property type="entry name" value="PCMT"/>
</dbReference>
<keyword evidence="11" id="KW-1185">Reference proteome</keyword>
<sequence>MEYERERTLLIRSLAEQGVSERTLKAMKKVPRHLFVPSIHASRAYVDSPLPIGHAQTISAPHMVAMMCDLLELKEGQKILEIGAGSGYNAAVMAEIIGKKGQIYSIERLEKLAVFAHENLENAGYSNVEVILGDGSLGWPDNAPYDRICVTASAPDTPHPLIEQLKPGGIMVIPEGEGYQRLYIIRKSPDGEVTKQDWGGVIFVPLVGHHGFNPYDSKRGKK</sequence>
<evidence type="ECO:0000256" key="5">
    <source>
        <dbReference type="ARBA" id="ARBA00022679"/>
    </source>
</evidence>
<reference evidence="11" key="1">
    <citation type="submission" date="2016-10" db="EMBL/GenBank/DDBJ databases">
        <authorList>
            <person name="Varghese N."/>
            <person name="Submissions S."/>
        </authorList>
    </citation>
    <scope>NUCLEOTIDE SEQUENCE [LARGE SCALE GENOMIC DNA]</scope>
    <source>
        <strain evidence="11">Mob M</strain>
    </source>
</reference>